<dbReference type="GeneID" id="83056987"/>
<dbReference type="InterPro" id="IPR000524">
    <property type="entry name" value="Tscrpt_reg_HTH_GntR"/>
</dbReference>
<gene>
    <name evidence="5" type="ORF">BED41_03850</name>
</gene>
<keyword evidence="2" id="KW-0238">DNA-binding</keyword>
<dbReference type="Proteomes" id="UP000093044">
    <property type="component" value="Chromosome"/>
</dbReference>
<accession>A0A1B2I2V6</accession>
<dbReference type="CDD" id="cd07377">
    <property type="entry name" value="WHTH_GntR"/>
    <property type="match status" value="1"/>
</dbReference>
<evidence type="ECO:0000313" key="5">
    <source>
        <dbReference type="EMBL" id="ANZ44296.1"/>
    </source>
</evidence>
<dbReference type="RefSeq" id="WP_066743277.1">
    <property type="nucleotide sequence ID" value="NZ_CP016757.1"/>
</dbReference>
<sequence>MMSKNEKASWVKAYNWIREGIDSCALKMGEPLPETFIANETGVSRTPVREALRVLEQDGYIKIVPLKGAFVSEISLEDVREIYDIRKLLEPFAALSAANRIPDSEIKEMSAEWERLSKRAENGEEIDFSTVADCDLKLHFTIAKYATNRRIGAILMSYHVQIKRFQRLSAQSLADIRNSIEQHIIILNCIKRRDPKALHACLYDHVVNSEGYIMKDYFLR</sequence>
<organism evidence="5 6">
    <name type="scientific">Cloacibacillus porcorum</name>
    <dbReference type="NCBI Taxonomy" id="1197717"/>
    <lineage>
        <taxon>Bacteria</taxon>
        <taxon>Thermotogati</taxon>
        <taxon>Synergistota</taxon>
        <taxon>Synergistia</taxon>
        <taxon>Synergistales</taxon>
        <taxon>Synergistaceae</taxon>
        <taxon>Cloacibacillus</taxon>
    </lineage>
</organism>
<feature type="domain" description="HTH gntR-type" evidence="4">
    <location>
        <begin position="7"/>
        <end position="74"/>
    </location>
</feature>
<protein>
    <recommendedName>
        <fullName evidence="4">HTH gntR-type domain-containing protein</fullName>
    </recommendedName>
</protein>
<keyword evidence="6" id="KW-1185">Reference proteome</keyword>
<dbReference type="GO" id="GO:0003677">
    <property type="term" value="F:DNA binding"/>
    <property type="evidence" value="ECO:0007669"/>
    <property type="project" value="UniProtKB-KW"/>
</dbReference>
<evidence type="ECO:0000313" key="6">
    <source>
        <dbReference type="Proteomes" id="UP000093044"/>
    </source>
</evidence>
<dbReference type="Pfam" id="PF00392">
    <property type="entry name" value="GntR"/>
    <property type="match status" value="1"/>
</dbReference>
<dbReference type="AlphaFoldDB" id="A0A1B2I2V6"/>
<keyword evidence="3" id="KW-0804">Transcription</keyword>
<evidence type="ECO:0000256" key="3">
    <source>
        <dbReference type="ARBA" id="ARBA00023163"/>
    </source>
</evidence>
<evidence type="ECO:0000256" key="1">
    <source>
        <dbReference type="ARBA" id="ARBA00023015"/>
    </source>
</evidence>
<dbReference type="OrthoDB" id="154206at2"/>
<dbReference type="SMART" id="SM00345">
    <property type="entry name" value="HTH_GNTR"/>
    <property type="match status" value="1"/>
</dbReference>
<dbReference type="PANTHER" id="PTHR43537:SF24">
    <property type="entry name" value="GLUCONATE OPERON TRANSCRIPTIONAL REPRESSOR"/>
    <property type="match status" value="1"/>
</dbReference>
<reference evidence="5" key="1">
    <citation type="submission" date="2016-08" db="EMBL/GenBank/DDBJ databases">
        <title>Complete genome of Cloacibacillus porcorum.</title>
        <authorList>
            <person name="Looft T."/>
            <person name="Bayles D.O."/>
            <person name="Alt D.P."/>
        </authorList>
    </citation>
    <scope>NUCLEOTIDE SEQUENCE [LARGE SCALE GENOMIC DNA]</scope>
    <source>
        <strain evidence="5">CL-84</strain>
    </source>
</reference>
<keyword evidence="1" id="KW-0805">Transcription regulation</keyword>
<dbReference type="SUPFAM" id="SSF46785">
    <property type="entry name" value="Winged helix' DNA-binding domain"/>
    <property type="match status" value="1"/>
</dbReference>
<dbReference type="Gene3D" id="1.10.10.10">
    <property type="entry name" value="Winged helix-like DNA-binding domain superfamily/Winged helix DNA-binding domain"/>
    <property type="match status" value="1"/>
</dbReference>
<dbReference type="InterPro" id="IPR036388">
    <property type="entry name" value="WH-like_DNA-bd_sf"/>
</dbReference>
<dbReference type="PANTHER" id="PTHR43537">
    <property type="entry name" value="TRANSCRIPTIONAL REGULATOR, GNTR FAMILY"/>
    <property type="match status" value="1"/>
</dbReference>
<evidence type="ECO:0000259" key="4">
    <source>
        <dbReference type="PROSITE" id="PS50949"/>
    </source>
</evidence>
<dbReference type="PROSITE" id="PS50949">
    <property type="entry name" value="HTH_GNTR"/>
    <property type="match status" value="1"/>
</dbReference>
<name>A0A1B2I2V6_9BACT</name>
<dbReference type="InterPro" id="IPR036390">
    <property type="entry name" value="WH_DNA-bd_sf"/>
</dbReference>
<dbReference type="Gene3D" id="1.20.120.530">
    <property type="entry name" value="GntR ligand-binding domain-like"/>
    <property type="match status" value="1"/>
</dbReference>
<dbReference type="InterPro" id="IPR008920">
    <property type="entry name" value="TF_FadR/GntR_C"/>
</dbReference>
<dbReference type="Pfam" id="PF07729">
    <property type="entry name" value="FCD"/>
    <property type="match status" value="1"/>
</dbReference>
<dbReference type="STRING" id="1197717.BED41_03850"/>
<dbReference type="KEGG" id="cpor:BED41_03850"/>
<dbReference type="SUPFAM" id="SSF48008">
    <property type="entry name" value="GntR ligand-binding domain-like"/>
    <property type="match status" value="1"/>
</dbReference>
<dbReference type="SMART" id="SM00895">
    <property type="entry name" value="FCD"/>
    <property type="match status" value="1"/>
</dbReference>
<dbReference type="GO" id="GO:0003700">
    <property type="term" value="F:DNA-binding transcription factor activity"/>
    <property type="evidence" value="ECO:0007669"/>
    <property type="project" value="InterPro"/>
</dbReference>
<evidence type="ECO:0000256" key="2">
    <source>
        <dbReference type="ARBA" id="ARBA00023125"/>
    </source>
</evidence>
<dbReference type="InterPro" id="IPR011711">
    <property type="entry name" value="GntR_C"/>
</dbReference>
<dbReference type="EMBL" id="CP016757">
    <property type="protein sequence ID" value="ANZ44296.1"/>
    <property type="molecule type" value="Genomic_DNA"/>
</dbReference>
<proteinExistence type="predicted"/>